<evidence type="ECO:0000256" key="1">
    <source>
        <dbReference type="SAM" id="SignalP"/>
    </source>
</evidence>
<dbReference type="PROSITE" id="PS51257">
    <property type="entry name" value="PROKAR_LIPOPROTEIN"/>
    <property type="match status" value="1"/>
</dbReference>
<sequence length="164" mass="18750">MKKKLLLLFVPLLLLLSACLNDPVQDDLLNYSNTEIPKVSELEIQAVEAYDSVSGANYTDDFTMYDTLVDEVIPQYREFIEELEKIEVETDELRALHEDYIKAANTQYNAFAKIVSALEKQDPELIVEANVMLDEARKGMRKYASDIKKLAKEHKVTFEKGEGL</sequence>
<dbReference type="RefSeq" id="WP_025910536.1">
    <property type="nucleotide sequence ID" value="NZ_KQ758631.1"/>
</dbReference>
<gene>
    <name evidence="2" type="ORF">AS180_04390</name>
</gene>
<keyword evidence="3" id="KW-1185">Reference proteome</keyword>
<evidence type="ECO:0000313" key="2">
    <source>
        <dbReference type="EMBL" id="KSU89094.1"/>
    </source>
</evidence>
<dbReference type="EMBL" id="LNQP01000011">
    <property type="protein sequence ID" value="KSU89094.1"/>
    <property type="molecule type" value="Genomic_DNA"/>
</dbReference>
<dbReference type="Proteomes" id="UP000053681">
    <property type="component" value="Unassembled WGS sequence"/>
</dbReference>
<evidence type="ECO:0008006" key="4">
    <source>
        <dbReference type="Google" id="ProtNLM"/>
    </source>
</evidence>
<reference evidence="2 3" key="1">
    <citation type="submission" date="2015-11" db="EMBL/GenBank/DDBJ databases">
        <title>Bacillus caseinolyticus sp nov.</title>
        <authorList>
            <person name="Dastager S.G."/>
            <person name="Mawlankar R."/>
        </authorList>
    </citation>
    <scope>NUCLEOTIDE SEQUENCE [LARGE SCALE GENOMIC DNA]</scope>
    <source>
        <strain evidence="2 3">SGD-V-76</strain>
    </source>
</reference>
<protein>
    <recommendedName>
        <fullName evidence="4">Lipoprotein</fullName>
    </recommendedName>
</protein>
<proteinExistence type="predicted"/>
<comment type="caution">
    <text evidence="2">The sequence shown here is derived from an EMBL/GenBank/DDBJ whole genome shotgun (WGS) entry which is preliminary data.</text>
</comment>
<organism evidence="2 3">
    <name type="scientific">Priestia veravalensis</name>
    <dbReference type="NCBI Taxonomy" id="1414648"/>
    <lineage>
        <taxon>Bacteria</taxon>
        <taxon>Bacillati</taxon>
        <taxon>Bacillota</taxon>
        <taxon>Bacilli</taxon>
        <taxon>Bacillales</taxon>
        <taxon>Bacillaceae</taxon>
        <taxon>Priestia</taxon>
    </lineage>
</organism>
<feature type="chain" id="PRO_5038857405" description="Lipoprotein" evidence="1">
    <location>
        <begin position="21"/>
        <end position="164"/>
    </location>
</feature>
<dbReference type="AlphaFoldDB" id="A0A0V8JQ61"/>
<keyword evidence="1" id="KW-0732">Signal</keyword>
<accession>A0A0V8JQ61</accession>
<evidence type="ECO:0000313" key="3">
    <source>
        <dbReference type="Proteomes" id="UP000053681"/>
    </source>
</evidence>
<name>A0A0V8JQ61_9BACI</name>
<feature type="signal peptide" evidence="1">
    <location>
        <begin position="1"/>
        <end position="20"/>
    </location>
</feature>